<dbReference type="Pfam" id="PF01243">
    <property type="entry name" value="PNPOx_N"/>
    <property type="match status" value="1"/>
</dbReference>
<dbReference type="STRING" id="1217799.DEALK_00960"/>
<dbReference type="AlphaFoldDB" id="A0A0W0GKT8"/>
<evidence type="ECO:0000259" key="1">
    <source>
        <dbReference type="Pfam" id="PF01243"/>
    </source>
</evidence>
<dbReference type="Gene3D" id="2.30.110.10">
    <property type="entry name" value="Electron Transport, Fmn-binding Protein, Chain A"/>
    <property type="match status" value="1"/>
</dbReference>
<gene>
    <name evidence="2" type="ORF">DEALK_00960</name>
</gene>
<dbReference type="EMBL" id="LFDV01000001">
    <property type="protein sequence ID" value="KTB49184.1"/>
    <property type="molecule type" value="Genomic_DNA"/>
</dbReference>
<reference evidence="2 3" key="1">
    <citation type="submission" date="2015-06" db="EMBL/GenBank/DDBJ databases">
        <title>Genome sequence of the organohalide-respiring Dehalogenimonas alkenigignens type strain (IP3-3T).</title>
        <authorList>
            <person name="Key T.A."/>
            <person name="Richmond D.P."/>
            <person name="Bowman K.S."/>
            <person name="Cho Y.-J."/>
            <person name="Chun J."/>
            <person name="da Costa M.S."/>
            <person name="Rainey F.A."/>
            <person name="Moe W.M."/>
        </authorList>
    </citation>
    <scope>NUCLEOTIDE SEQUENCE [LARGE SCALE GENOMIC DNA]</scope>
    <source>
        <strain evidence="2 3">IP3-3</strain>
    </source>
</reference>
<proteinExistence type="predicted"/>
<evidence type="ECO:0000313" key="2">
    <source>
        <dbReference type="EMBL" id="KTB49184.1"/>
    </source>
</evidence>
<name>A0A0W0GKT8_9CHLR</name>
<protein>
    <submittedName>
        <fullName evidence="2">Putative flavin-nucleotide-binding protein</fullName>
    </submittedName>
</protein>
<dbReference type="PANTHER" id="PTHR40660:SF1">
    <property type="entry name" value="5'-PHOSPHATE OXIDASE PUTATIVE DOMAIN-CONTAINING PROTEIN-RELATED"/>
    <property type="match status" value="1"/>
</dbReference>
<keyword evidence="3" id="KW-1185">Reference proteome</keyword>
<dbReference type="SUPFAM" id="SSF50475">
    <property type="entry name" value="FMN-binding split barrel"/>
    <property type="match status" value="1"/>
</dbReference>
<organism evidence="2 3">
    <name type="scientific">Dehalogenimonas alkenigignens</name>
    <dbReference type="NCBI Taxonomy" id="1217799"/>
    <lineage>
        <taxon>Bacteria</taxon>
        <taxon>Bacillati</taxon>
        <taxon>Chloroflexota</taxon>
        <taxon>Dehalococcoidia</taxon>
        <taxon>Dehalococcoidales</taxon>
        <taxon>Dehalococcoidaceae</taxon>
        <taxon>Dehalogenimonas</taxon>
    </lineage>
</organism>
<dbReference type="RefSeq" id="WP_058437676.1">
    <property type="nucleotide sequence ID" value="NZ_KQ758903.1"/>
</dbReference>
<dbReference type="InterPro" id="IPR012349">
    <property type="entry name" value="Split_barrel_FMN-bd"/>
</dbReference>
<comment type="caution">
    <text evidence="2">The sequence shown here is derived from an EMBL/GenBank/DDBJ whole genome shotgun (WGS) entry which is preliminary data.</text>
</comment>
<feature type="domain" description="Pyridoxamine 5'-phosphate oxidase N-terminal" evidence="1">
    <location>
        <begin position="20"/>
        <end position="113"/>
    </location>
</feature>
<dbReference type="PANTHER" id="PTHR40660">
    <property type="entry name" value="5'-PHOSPHATE OXIDASE PUTATIVE DOMAIN-CONTAINING PROTEIN-RELATED"/>
    <property type="match status" value="1"/>
</dbReference>
<dbReference type="Proteomes" id="UP000053947">
    <property type="component" value="Unassembled WGS sequence"/>
</dbReference>
<evidence type="ECO:0000313" key="3">
    <source>
        <dbReference type="Proteomes" id="UP000053947"/>
    </source>
</evidence>
<accession>A0A0W0GKT8</accession>
<dbReference type="InterPro" id="IPR011576">
    <property type="entry name" value="Pyridox_Oxase_N"/>
</dbReference>
<sequence length="139" mass="14825">MAKLPPEVIALFQDPAVPKMVATVSRDGELNVTPKTSMTAVDDETLAFADLYGRTTRTFKNLEETGKVAIVAMKVPVAPPFTTFQVKGTYREYLTSGPVFEQFAGALKAAMGVVISGVGTVKVDAVFSQAPQDKGKQIA</sequence>
<dbReference type="OrthoDB" id="165443at2"/>